<feature type="repeat" description="TPR" evidence="2">
    <location>
        <begin position="483"/>
        <end position="516"/>
    </location>
</feature>
<dbReference type="InterPro" id="IPR011990">
    <property type="entry name" value="TPR-like_helical_dom_sf"/>
</dbReference>
<dbReference type="EMBL" id="JABFUD020000015">
    <property type="protein sequence ID" value="KAI5068978.1"/>
    <property type="molecule type" value="Genomic_DNA"/>
</dbReference>
<dbReference type="Pfam" id="PF14559">
    <property type="entry name" value="TPR_19"/>
    <property type="match status" value="1"/>
</dbReference>
<dbReference type="InterPro" id="IPR019734">
    <property type="entry name" value="TPR_rpt"/>
</dbReference>
<evidence type="ECO:0000256" key="2">
    <source>
        <dbReference type="PROSITE-ProRule" id="PRU00339"/>
    </source>
</evidence>
<feature type="repeat" description="TPR" evidence="2">
    <location>
        <begin position="348"/>
        <end position="381"/>
    </location>
</feature>
<reference evidence="4" key="1">
    <citation type="submission" date="2021-01" db="EMBL/GenBank/DDBJ databases">
        <title>Adiantum capillus-veneris genome.</title>
        <authorList>
            <person name="Fang Y."/>
            <person name="Liao Q."/>
        </authorList>
    </citation>
    <scope>NUCLEOTIDE SEQUENCE</scope>
    <source>
        <strain evidence="4">H3</strain>
        <tissue evidence="4">Leaf</tissue>
    </source>
</reference>
<dbReference type="GO" id="GO:0051301">
    <property type="term" value="P:cell division"/>
    <property type="evidence" value="ECO:0007669"/>
    <property type="project" value="TreeGrafter"/>
</dbReference>
<dbReference type="GO" id="GO:0005680">
    <property type="term" value="C:anaphase-promoting complex"/>
    <property type="evidence" value="ECO:0007669"/>
    <property type="project" value="TreeGrafter"/>
</dbReference>
<evidence type="ECO:0000313" key="4">
    <source>
        <dbReference type="EMBL" id="KAI5068978.1"/>
    </source>
</evidence>
<dbReference type="Pfam" id="PF13432">
    <property type="entry name" value="TPR_16"/>
    <property type="match status" value="1"/>
</dbReference>
<protein>
    <recommendedName>
        <fullName evidence="6">Anaphase-promoting complex subunit 7</fullName>
    </recommendedName>
</protein>
<dbReference type="GO" id="GO:0045842">
    <property type="term" value="P:positive regulation of mitotic metaphase/anaphase transition"/>
    <property type="evidence" value="ECO:0007669"/>
    <property type="project" value="TreeGrafter"/>
</dbReference>
<gene>
    <name evidence="4" type="ORF">GOP47_0015279</name>
</gene>
<dbReference type="Proteomes" id="UP000886520">
    <property type="component" value="Chromosome 15"/>
</dbReference>
<evidence type="ECO:0000256" key="3">
    <source>
        <dbReference type="SAM" id="MobiDB-lite"/>
    </source>
</evidence>
<keyword evidence="1 2" id="KW-0802">TPR repeat</keyword>
<dbReference type="PROSITE" id="PS50005">
    <property type="entry name" value="TPR"/>
    <property type="match status" value="2"/>
</dbReference>
<feature type="compositionally biased region" description="Acidic residues" evidence="3">
    <location>
        <begin position="536"/>
        <end position="558"/>
    </location>
</feature>
<dbReference type="SMART" id="SM00028">
    <property type="entry name" value="TPR"/>
    <property type="match status" value="5"/>
</dbReference>
<evidence type="ECO:0000256" key="1">
    <source>
        <dbReference type="ARBA" id="ARBA00022803"/>
    </source>
</evidence>
<dbReference type="GO" id="GO:0016567">
    <property type="term" value="P:protein ubiquitination"/>
    <property type="evidence" value="ECO:0007669"/>
    <property type="project" value="TreeGrafter"/>
</dbReference>
<name>A0A9D4ZB48_ADICA</name>
<feature type="compositionally biased region" description="Polar residues" evidence="3">
    <location>
        <begin position="78"/>
        <end position="102"/>
    </location>
</feature>
<feature type="region of interest" description="Disordered" evidence="3">
    <location>
        <begin position="530"/>
        <end position="558"/>
    </location>
</feature>
<dbReference type="Gene3D" id="1.25.40.10">
    <property type="entry name" value="Tetratricopeptide repeat domain"/>
    <property type="match status" value="2"/>
</dbReference>
<dbReference type="AlphaFoldDB" id="A0A9D4ZB48"/>
<accession>A0A9D4ZB48</accession>
<dbReference type="PANTHER" id="PTHR12558:SF36">
    <property type="entry name" value="ANAPHASE-PROMOTING COMPLEX SUBUNIT 7"/>
    <property type="match status" value="1"/>
</dbReference>
<dbReference type="PANTHER" id="PTHR12558">
    <property type="entry name" value="CELL DIVISION CYCLE 16,23,27"/>
    <property type="match status" value="1"/>
</dbReference>
<dbReference type="SUPFAM" id="SSF48452">
    <property type="entry name" value="TPR-like"/>
    <property type="match status" value="2"/>
</dbReference>
<evidence type="ECO:0000313" key="5">
    <source>
        <dbReference type="Proteomes" id="UP000886520"/>
    </source>
</evidence>
<dbReference type="OrthoDB" id="308440at2759"/>
<sequence>METLREQMLFLLDQNLYDSADLLGCFLMSSMNSCTDLSPAARAENLILYGDALYGKREYKRALSVYKQALQQCRVGPKQSSSSGSRNTLQIGSRSSSSPTNTPLINEHDVKFKIALCHLAVNDARSALSEMEGIPAKARTLRITLTQARLYRITGYERAAIAFYKECLRQCPYALEAIIALAEMGVTQKEMQPQGQSKNTRLTSDHLDQVRWLQRYAEAHCAVACHDYKGGLEQLSQLGQRFPNNLHLTLETAKVEVALGKTGDAMHNFEKARQIDQFNITAMDEYSLLLRSKSGHLEMNRLVNDLLDIDVGRPEVWVASAVYWDMREDKERAAAYVDKSIRVEERHGLAYIVKGNIALSMNRPEAALSAFRKAQALKPDLRSYQGLVQALLKIPKHKEALFAARDAMKAMSHSAKALTLVGDVYAHIPDGREKARKFYESALRLEPGYLGAVLALADLHVLEGRNNEAIALLQKYLKNWTDDALHIKLAQILAATGKVGESLKHFQIALSMNPQNELAKKGLDRLEKQMKGVDPDALEEEENEVEDVDGDQQEEEFL</sequence>
<organism evidence="4 5">
    <name type="scientific">Adiantum capillus-veneris</name>
    <name type="common">Maidenhair fern</name>
    <dbReference type="NCBI Taxonomy" id="13818"/>
    <lineage>
        <taxon>Eukaryota</taxon>
        <taxon>Viridiplantae</taxon>
        <taxon>Streptophyta</taxon>
        <taxon>Embryophyta</taxon>
        <taxon>Tracheophyta</taxon>
        <taxon>Polypodiopsida</taxon>
        <taxon>Polypodiidae</taxon>
        <taxon>Polypodiales</taxon>
        <taxon>Pteridineae</taxon>
        <taxon>Pteridaceae</taxon>
        <taxon>Vittarioideae</taxon>
        <taxon>Adiantum</taxon>
    </lineage>
</organism>
<evidence type="ECO:0008006" key="6">
    <source>
        <dbReference type="Google" id="ProtNLM"/>
    </source>
</evidence>
<keyword evidence="5" id="KW-1185">Reference proteome</keyword>
<comment type="caution">
    <text evidence="4">The sequence shown here is derived from an EMBL/GenBank/DDBJ whole genome shotgun (WGS) entry which is preliminary data.</text>
</comment>
<proteinExistence type="predicted"/>
<feature type="region of interest" description="Disordered" evidence="3">
    <location>
        <begin position="76"/>
        <end position="102"/>
    </location>
</feature>